<reference evidence="1 2" key="1">
    <citation type="submission" date="2018-06" db="EMBL/GenBank/DDBJ databases">
        <authorList>
            <consortium name="Pathogen Informatics"/>
            <person name="Doyle S."/>
        </authorList>
    </citation>
    <scope>NUCLEOTIDE SEQUENCE [LARGE SCALE GENOMIC DNA]</scope>
    <source>
        <strain evidence="1 2">NCTC10283</strain>
    </source>
</reference>
<dbReference type="AlphaFoldDB" id="A0A376BS26"/>
<evidence type="ECO:0000313" key="2">
    <source>
        <dbReference type="Proteomes" id="UP000254209"/>
    </source>
</evidence>
<dbReference type="RefSeq" id="WP_244773591.1">
    <property type="nucleotide sequence ID" value="NZ_CP091519.2"/>
</dbReference>
<evidence type="ECO:0000313" key="1">
    <source>
        <dbReference type="EMBL" id="SSY79699.1"/>
    </source>
</evidence>
<protein>
    <recommendedName>
        <fullName evidence="3">HNH endonuclease</fullName>
    </recommendedName>
</protein>
<evidence type="ECO:0008006" key="3">
    <source>
        <dbReference type="Google" id="ProtNLM"/>
    </source>
</evidence>
<dbReference type="STRING" id="1120980.GCA_000745955_00439"/>
<dbReference type="EMBL" id="UFSO01000003">
    <property type="protein sequence ID" value="SSY79699.1"/>
    <property type="molecule type" value="Genomic_DNA"/>
</dbReference>
<keyword evidence="2" id="KW-1185">Reference proteome</keyword>
<name>A0A376BS26_9NEIS</name>
<gene>
    <name evidence="1" type="ORF">NCTC10283_01445</name>
</gene>
<dbReference type="Proteomes" id="UP000254209">
    <property type="component" value="Unassembled WGS sequence"/>
</dbReference>
<accession>A0A376BS26</accession>
<dbReference type="Gene3D" id="1.10.30.50">
    <property type="match status" value="1"/>
</dbReference>
<proteinExistence type="predicted"/>
<sequence length="179" mass="21064">MNVLERRQKAYQNSNGICILCNQPILSHEKWSVEHFIPRAIYKWIQKPEVELQVESAANLFAVHMDCNLKKDAEIPTVNTINSLNVSQTIKDELLLVYREIYDSIEQYRSMKQSVWAKQECSCAFCKKRIRLVKATLRRINNQLERTRENAMCLCFHCSLKASHPEYKKKMVDKKQLSK</sequence>
<organism evidence="1 2">
    <name type="scientific">Alysiella crassa</name>
    <dbReference type="NCBI Taxonomy" id="153491"/>
    <lineage>
        <taxon>Bacteria</taxon>
        <taxon>Pseudomonadati</taxon>
        <taxon>Pseudomonadota</taxon>
        <taxon>Betaproteobacteria</taxon>
        <taxon>Neisseriales</taxon>
        <taxon>Neisseriaceae</taxon>
        <taxon>Alysiella</taxon>
    </lineage>
</organism>